<accession>A0A6B0V1X6</accession>
<evidence type="ECO:0000256" key="1">
    <source>
        <dbReference type="SAM" id="MobiDB-lite"/>
    </source>
</evidence>
<dbReference type="AlphaFoldDB" id="A0A6B0V1X6"/>
<organism evidence="2">
    <name type="scientific">Ixodes ricinus</name>
    <name type="common">Common tick</name>
    <name type="synonym">Acarus ricinus</name>
    <dbReference type="NCBI Taxonomy" id="34613"/>
    <lineage>
        <taxon>Eukaryota</taxon>
        <taxon>Metazoa</taxon>
        <taxon>Ecdysozoa</taxon>
        <taxon>Arthropoda</taxon>
        <taxon>Chelicerata</taxon>
        <taxon>Arachnida</taxon>
        <taxon>Acari</taxon>
        <taxon>Parasitiformes</taxon>
        <taxon>Ixodida</taxon>
        <taxon>Ixodoidea</taxon>
        <taxon>Ixodidae</taxon>
        <taxon>Ixodinae</taxon>
        <taxon>Ixodes</taxon>
    </lineage>
</organism>
<reference evidence="2" key="1">
    <citation type="submission" date="2019-12" db="EMBL/GenBank/DDBJ databases">
        <title>An insight into the sialome of adult female Ixodes ricinus ticks feeding for 6 days.</title>
        <authorList>
            <person name="Perner J."/>
            <person name="Ribeiro J.M.C."/>
        </authorList>
    </citation>
    <scope>NUCLEOTIDE SEQUENCE</scope>
    <source>
        <strain evidence="2">Semi-engorged</strain>
        <tissue evidence="2">Salivary glands</tissue>
    </source>
</reference>
<proteinExistence type="predicted"/>
<evidence type="ECO:0000313" key="2">
    <source>
        <dbReference type="EMBL" id="MXU95348.1"/>
    </source>
</evidence>
<protein>
    <submittedName>
        <fullName evidence="2">Putative secreted protein</fullName>
    </submittedName>
</protein>
<name>A0A6B0V1X6_IXORI</name>
<feature type="region of interest" description="Disordered" evidence="1">
    <location>
        <begin position="69"/>
        <end position="164"/>
    </location>
</feature>
<feature type="compositionally biased region" description="Low complexity" evidence="1">
    <location>
        <begin position="143"/>
        <end position="156"/>
    </location>
</feature>
<dbReference type="EMBL" id="GIFC01013265">
    <property type="protein sequence ID" value="MXU95348.1"/>
    <property type="molecule type" value="Transcribed_RNA"/>
</dbReference>
<sequence length="184" mass="18278">MRVSSAAPRIPAVVLFLDLPGGSSLAPAGLVELGVDGAWKGSSLLSSEEDVSKMFSRSQSVTLRSSTLVKPGWRGVGGEPTPGRSPVEPGVAEPAREPPLGAPSFEPSLEPGSTAPHSGTGVTEPPVPELGVAAEPSSWPEVSMGTPSLSSSLGTSRAGCPGVPCSAARAAVAARPAASSSQSS</sequence>